<dbReference type="PIRSF" id="PIRSF001359">
    <property type="entry name" value="F_bP_aldolase_II"/>
    <property type="match status" value="1"/>
</dbReference>
<dbReference type="EMBL" id="WBJZ01000017">
    <property type="protein sequence ID" value="KAB1654801.1"/>
    <property type="molecule type" value="Genomic_DNA"/>
</dbReference>
<dbReference type="GO" id="GO:0008270">
    <property type="term" value="F:zinc ion binding"/>
    <property type="evidence" value="ECO:0007669"/>
    <property type="project" value="InterPro"/>
</dbReference>
<keyword evidence="3" id="KW-1185">Reference proteome</keyword>
<reference evidence="2 3" key="1">
    <citation type="submission" date="2019-09" db="EMBL/GenBank/DDBJ databases">
        <title>Phylogeny of genus Pseudoclavibacter and closely related genus.</title>
        <authorList>
            <person name="Li Y."/>
        </authorList>
    </citation>
    <scope>NUCLEOTIDE SEQUENCE [LARGE SCALE GENOMIC DNA]</scope>
    <source>
        <strain evidence="2 3">DSM 23821</strain>
    </source>
</reference>
<proteinExistence type="predicted"/>
<evidence type="ECO:0000313" key="3">
    <source>
        <dbReference type="Proteomes" id="UP000467240"/>
    </source>
</evidence>
<feature type="binding site" evidence="1">
    <location>
        <position position="141"/>
    </location>
    <ligand>
        <name>Zn(2+)</name>
        <dbReference type="ChEBI" id="CHEBI:29105"/>
        <label>1</label>
        <note>catalytic</note>
    </ligand>
</feature>
<dbReference type="PROSITE" id="PS00602">
    <property type="entry name" value="ALDOLASE_CLASS_II_1"/>
    <property type="match status" value="1"/>
</dbReference>
<name>A0A7J5BPI2_9MICO</name>
<keyword evidence="1" id="KW-0862">Zinc</keyword>
<dbReference type="Pfam" id="PF01116">
    <property type="entry name" value="F_bP_aldolase"/>
    <property type="match status" value="1"/>
</dbReference>
<dbReference type="InterPro" id="IPR000771">
    <property type="entry name" value="FBA_II"/>
</dbReference>
<dbReference type="InterPro" id="IPR050246">
    <property type="entry name" value="Class_II_FBP_aldolase"/>
</dbReference>
<protein>
    <submittedName>
        <fullName evidence="2">Class II fructose-bisphosphate aldolase</fullName>
    </submittedName>
</protein>
<feature type="binding site" evidence="1">
    <location>
        <position position="113"/>
    </location>
    <ligand>
        <name>Zn(2+)</name>
        <dbReference type="ChEBI" id="CHEBI:29105"/>
        <label>1</label>
        <note>catalytic</note>
    </ligand>
</feature>
<dbReference type="GO" id="GO:0016832">
    <property type="term" value="F:aldehyde-lyase activity"/>
    <property type="evidence" value="ECO:0007669"/>
    <property type="project" value="InterPro"/>
</dbReference>
<comment type="cofactor">
    <cofactor evidence="1">
        <name>Zn(2+)</name>
        <dbReference type="ChEBI" id="CHEBI:29105"/>
    </cofactor>
    <text evidence="1">Binds 2 Zn(2+) ions per subunit. One is catalytic and the other provides a structural contribution.</text>
</comment>
<sequence>MTRARTLDLLRHADAEERGLAAFNVLHIETVEALAEAATRAGHGIVLQISENCVDYHGSLAPIAEATKTVAGATDVPLAVHLDHATRTDPDEARAFVEATGVDALAVAVGSSHQMVDRTAQLDLDLVERLRVAVPVPLVLHGSSGVPDTGIRLGIAAGLRKINVSTQLNKAFTSGVRARLERDAALVDSRKYLHEGRELLTAEADRLIRLFARPLGSPDAT</sequence>
<dbReference type="Gene3D" id="3.20.20.70">
    <property type="entry name" value="Aldolase class I"/>
    <property type="match status" value="2"/>
</dbReference>
<keyword evidence="1" id="KW-0479">Metal-binding</keyword>
<organism evidence="2 3">
    <name type="scientific">Pseudoclavibacter chungangensis</name>
    <dbReference type="NCBI Taxonomy" id="587635"/>
    <lineage>
        <taxon>Bacteria</taxon>
        <taxon>Bacillati</taxon>
        <taxon>Actinomycetota</taxon>
        <taxon>Actinomycetes</taxon>
        <taxon>Micrococcales</taxon>
        <taxon>Microbacteriaceae</taxon>
        <taxon>Pseudoclavibacter</taxon>
    </lineage>
</organism>
<dbReference type="InterPro" id="IPR013785">
    <property type="entry name" value="Aldolase_TIM"/>
</dbReference>
<evidence type="ECO:0000313" key="2">
    <source>
        <dbReference type="EMBL" id="KAB1654801.1"/>
    </source>
</evidence>
<dbReference type="OrthoDB" id="9803995at2"/>
<dbReference type="GO" id="GO:0005975">
    <property type="term" value="P:carbohydrate metabolic process"/>
    <property type="evidence" value="ECO:0007669"/>
    <property type="project" value="InterPro"/>
</dbReference>
<dbReference type="RefSeq" id="WP_158041377.1">
    <property type="nucleotide sequence ID" value="NZ_JACCFV010000001.1"/>
</dbReference>
<comment type="caution">
    <text evidence="2">The sequence shown here is derived from an EMBL/GenBank/DDBJ whole genome shotgun (WGS) entry which is preliminary data.</text>
</comment>
<dbReference type="SUPFAM" id="SSF51569">
    <property type="entry name" value="Aldolase"/>
    <property type="match status" value="1"/>
</dbReference>
<dbReference type="AlphaFoldDB" id="A0A7J5BPI2"/>
<evidence type="ECO:0000256" key="1">
    <source>
        <dbReference type="PIRSR" id="PIRSR001359-3"/>
    </source>
</evidence>
<dbReference type="PANTHER" id="PTHR30304">
    <property type="entry name" value="D-TAGATOSE-1,6-BISPHOSPHATE ALDOLASE"/>
    <property type="match status" value="1"/>
</dbReference>
<dbReference type="Proteomes" id="UP000467240">
    <property type="component" value="Unassembled WGS sequence"/>
</dbReference>
<dbReference type="PANTHER" id="PTHR30304:SF0">
    <property type="entry name" value="D-TAGATOSE-1,6-BISPHOSPHATE ALDOLASE SUBUNIT GATY-RELATED"/>
    <property type="match status" value="1"/>
</dbReference>
<gene>
    <name evidence="2" type="ORF">F8O01_12945</name>
</gene>
<accession>A0A7J5BPI2</accession>